<evidence type="ECO:0000313" key="2">
    <source>
        <dbReference type="Proteomes" id="UP000596827"/>
    </source>
</evidence>
<accession>A0A923M6Y7</accession>
<dbReference type="AlphaFoldDB" id="A0A923M6Y7"/>
<dbReference type="RefSeq" id="WP_187080955.1">
    <property type="nucleotide sequence ID" value="NZ_JACORU010000002.1"/>
</dbReference>
<reference evidence="1" key="1">
    <citation type="submission" date="2020-08" db="EMBL/GenBank/DDBJ databases">
        <title>Ramlibacter sp. GTP1 16S ribosomal RNA gene genome sequencing and assembly.</title>
        <authorList>
            <person name="Kang M."/>
        </authorList>
    </citation>
    <scope>NUCLEOTIDE SEQUENCE</scope>
    <source>
        <strain evidence="1">GTP1</strain>
    </source>
</reference>
<evidence type="ECO:0000313" key="1">
    <source>
        <dbReference type="EMBL" id="MBC5764485.1"/>
    </source>
</evidence>
<name>A0A923M6Y7_9BURK</name>
<organism evidence="1 2">
    <name type="scientific">Ramlibacter albus</name>
    <dbReference type="NCBI Taxonomy" id="2079448"/>
    <lineage>
        <taxon>Bacteria</taxon>
        <taxon>Pseudomonadati</taxon>
        <taxon>Pseudomonadota</taxon>
        <taxon>Betaproteobacteria</taxon>
        <taxon>Burkholderiales</taxon>
        <taxon>Comamonadaceae</taxon>
        <taxon>Ramlibacter</taxon>
    </lineage>
</organism>
<comment type="caution">
    <text evidence="1">The sequence shown here is derived from an EMBL/GenBank/DDBJ whole genome shotgun (WGS) entry which is preliminary data.</text>
</comment>
<protein>
    <submittedName>
        <fullName evidence="1">Uncharacterized protein</fullName>
    </submittedName>
</protein>
<gene>
    <name evidence="1" type="ORF">H8R02_08490</name>
</gene>
<keyword evidence="2" id="KW-1185">Reference proteome</keyword>
<proteinExistence type="predicted"/>
<dbReference type="EMBL" id="JACORU010000002">
    <property type="protein sequence ID" value="MBC5764485.1"/>
    <property type="molecule type" value="Genomic_DNA"/>
</dbReference>
<dbReference type="Proteomes" id="UP000596827">
    <property type="component" value="Unassembled WGS sequence"/>
</dbReference>
<sequence length="147" mass="15559">MSNTLTLSLRKLDESTTRMEVSLAAGGFAGRASCFVDPASLSNAANEFAAFPLRVDGPAVFESGYLSDDMAAFKQVHVEISARPLNTLGIVGLRVVLALPVDAGIQGLQAKLDCVVPTTYQRLQELSNALATMVADPDGQPHILNLD</sequence>